<evidence type="ECO:0000313" key="1">
    <source>
        <dbReference type="EMBL" id="THU46619.1"/>
    </source>
</evidence>
<evidence type="ECO:0000313" key="2">
    <source>
        <dbReference type="Proteomes" id="UP000317650"/>
    </source>
</evidence>
<protein>
    <submittedName>
        <fullName evidence="1">Uncharacterized protein</fullName>
    </submittedName>
</protein>
<dbReference type="EMBL" id="PYDT01000010">
    <property type="protein sequence ID" value="THU46619.1"/>
    <property type="molecule type" value="Genomic_DNA"/>
</dbReference>
<dbReference type="AlphaFoldDB" id="A0A4S8IFC3"/>
<gene>
    <name evidence="1" type="ORF">C4D60_Mb09t06830</name>
</gene>
<keyword evidence="2" id="KW-1185">Reference proteome</keyword>
<proteinExistence type="predicted"/>
<sequence>MWYAYAQSLKPRTHLWGKPVPQSQGRLGKINGTSKRCGFVLTFSLLIIGVAVRHNAGSSLKIQTQQLPLPSVLSAEEREHELS</sequence>
<dbReference type="Proteomes" id="UP000317650">
    <property type="component" value="Chromosome 9"/>
</dbReference>
<reference evidence="1 2" key="1">
    <citation type="journal article" date="2019" name="Nat. Plants">
        <title>Genome sequencing of Musa balbisiana reveals subgenome evolution and function divergence in polyploid bananas.</title>
        <authorList>
            <person name="Yao X."/>
        </authorList>
    </citation>
    <scope>NUCLEOTIDE SEQUENCE [LARGE SCALE GENOMIC DNA]</scope>
    <source>
        <strain evidence="2">cv. DH-PKW</strain>
        <tissue evidence="1">Leaves</tissue>
    </source>
</reference>
<organism evidence="1 2">
    <name type="scientific">Musa balbisiana</name>
    <name type="common">Banana</name>
    <dbReference type="NCBI Taxonomy" id="52838"/>
    <lineage>
        <taxon>Eukaryota</taxon>
        <taxon>Viridiplantae</taxon>
        <taxon>Streptophyta</taxon>
        <taxon>Embryophyta</taxon>
        <taxon>Tracheophyta</taxon>
        <taxon>Spermatophyta</taxon>
        <taxon>Magnoliopsida</taxon>
        <taxon>Liliopsida</taxon>
        <taxon>Zingiberales</taxon>
        <taxon>Musaceae</taxon>
        <taxon>Musa</taxon>
    </lineage>
</organism>
<name>A0A4S8IFC3_MUSBA</name>
<accession>A0A4S8IFC3</accession>
<comment type="caution">
    <text evidence="1">The sequence shown here is derived from an EMBL/GenBank/DDBJ whole genome shotgun (WGS) entry which is preliminary data.</text>
</comment>